<feature type="domain" description="HTH tetR-type" evidence="3">
    <location>
        <begin position="4"/>
        <end position="64"/>
    </location>
</feature>
<sequence>MSSADRRESILQAATAVFGARSYVGATTDDVARAAGVSQPYVVRLFGTKEKLFLAVLDRAVQLLLAAFRSAAEGPEEGRLARMGGAYVGLLSERGLLQTLSTAFLLGGDPAIGPAARRCFSEVWGYLRDEVGVDLAEAQSFLANGMLINTIVGLRLIDDYDTDPRVTELFDELCMPEKAEIIQQLAPRGSEPW</sequence>
<proteinExistence type="predicted"/>
<gene>
    <name evidence="4" type="ORF">GCM10025866_12030</name>
</gene>
<accession>A0ABM8GAP3</accession>
<dbReference type="InterPro" id="IPR050109">
    <property type="entry name" value="HTH-type_TetR-like_transc_reg"/>
</dbReference>
<dbReference type="PROSITE" id="PS50977">
    <property type="entry name" value="HTH_TETR_2"/>
    <property type="match status" value="1"/>
</dbReference>
<dbReference type="PANTHER" id="PTHR30055:SF146">
    <property type="entry name" value="HTH-TYPE TRANSCRIPTIONAL DUAL REGULATOR CECR"/>
    <property type="match status" value="1"/>
</dbReference>
<dbReference type="EMBL" id="AP027731">
    <property type="protein sequence ID" value="BDZ45294.1"/>
    <property type="molecule type" value="Genomic_DNA"/>
</dbReference>
<keyword evidence="1 2" id="KW-0238">DNA-binding</keyword>
<evidence type="ECO:0000313" key="5">
    <source>
        <dbReference type="Proteomes" id="UP001321498"/>
    </source>
</evidence>
<dbReference type="Pfam" id="PF00440">
    <property type="entry name" value="TetR_N"/>
    <property type="match status" value="1"/>
</dbReference>
<dbReference type="SUPFAM" id="SSF46689">
    <property type="entry name" value="Homeodomain-like"/>
    <property type="match status" value="1"/>
</dbReference>
<dbReference type="PRINTS" id="PR00455">
    <property type="entry name" value="HTHTETR"/>
</dbReference>
<evidence type="ECO:0000259" key="3">
    <source>
        <dbReference type="PROSITE" id="PS50977"/>
    </source>
</evidence>
<evidence type="ECO:0000313" key="4">
    <source>
        <dbReference type="EMBL" id="BDZ45294.1"/>
    </source>
</evidence>
<reference evidence="5" key="1">
    <citation type="journal article" date="2019" name="Int. J. Syst. Evol. Microbiol.">
        <title>The Global Catalogue of Microorganisms (GCM) 10K type strain sequencing project: providing services to taxonomists for standard genome sequencing and annotation.</title>
        <authorList>
            <consortium name="The Broad Institute Genomics Platform"/>
            <consortium name="The Broad Institute Genome Sequencing Center for Infectious Disease"/>
            <person name="Wu L."/>
            <person name="Ma J."/>
        </authorList>
    </citation>
    <scope>NUCLEOTIDE SEQUENCE [LARGE SCALE GENOMIC DNA]</scope>
    <source>
        <strain evidence="5">NBRC 108725</strain>
    </source>
</reference>
<feature type="DNA-binding region" description="H-T-H motif" evidence="2">
    <location>
        <begin position="27"/>
        <end position="46"/>
    </location>
</feature>
<dbReference type="Gene3D" id="1.10.357.10">
    <property type="entry name" value="Tetracycline Repressor, domain 2"/>
    <property type="match status" value="1"/>
</dbReference>
<keyword evidence="5" id="KW-1185">Reference proteome</keyword>
<evidence type="ECO:0000256" key="2">
    <source>
        <dbReference type="PROSITE-ProRule" id="PRU00335"/>
    </source>
</evidence>
<dbReference type="PANTHER" id="PTHR30055">
    <property type="entry name" value="HTH-TYPE TRANSCRIPTIONAL REGULATOR RUTR"/>
    <property type="match status" value="1"/>
</dbReference>
<dbReference type="Proteomes" id="UP001321498">
    <property type="component" value="Chromosome"/>
</dbReference>
<name>A0ABM8GAP3_9MICO</name>
<protein>
    <submittedName>
        <fullName evidence="4">TetR family transcriptional regulator</fullName>
    </submittedName>
</protein>
<evidence type="ECO:0000256" key="1">
    <source>
        <dbReference type="ARBA" id="ARBA00023125"/>
    </source>
</evidence>
<dbReference type="InterPro" id="IPR009057">
    <property type="entry name" value="Homeodomain-like_sf"/>
</dbReference>
<organism evidence="4 5">
    <name type="scientific">Naasia aerilata</name>
    <dbReference type="NCBI Taxonomy" id="1162966"/>
    <lineage>
        <taxon>Bacteria</taxon>
        <taxon>Bacillati</taxon>
        <taxon>Actinomycetota</taxon>
        <taxon>Actinomycetes</taxon>
        <taxon>Micrococcales</taxon>
        <taxon>Microbacteriaceae</taxon>
        <taxon>Naasia</taxon>
    </lineage>
</organism>
<dbReference type="InterPro" id="IPR001647">
    <property type="entry name" value="HTH_TetR"/>
</dbReference>